<dbReference type="STRING" id="43678.OJAG_18640"/>
<dbReference type="Proteomes" id="UP000076447">
    <property type="component" value="Unassembled WGS sequence"/>
</dbReference>
<proteinExistence type="predicted"/>
<reference evidence="1 3" key="1">
    <citation type="submission" date="2016-01" db="EMBL/GenBank/DDBJ databases">
        <title>Genome sequence of Oerskovia enterophila VJag, an agar and cellulose degrading bacterium.</title>
        <authorList>
            <person name="Poehlein A."/>
            <person name="Jag V."/>
            <person name="Bengelsdorf F."/>
            <person name="Duerre P."/>
            <person name="Daniel R."/>
        </authorList>
    </citation>
    <scope>NUCLEOTIDE SEQUENCE [LARGE SCALE GENOMIC DNA]</scope>
    <source>
        <strain evidence="1 3">VJag</strain>
    </source>
</reference>
<comment type="caution">
    <text evidence="1">The sequence shown here is derived from an EMBL/GenBank/DDBJ whole genome shotgun (WGS) entry which is preliminary data.</text>
</comment>
<gene>
    <name evidence="2" type="ORF">OERS_13770</name>
    <name evidence="1" type="ORF">OJAG_18640</name>
</gene>
<dbReference type="EMBL" id="LRIE01000070">
    <property type="protein sequence ID" value="KZM35434.1"/>
    <property type="molecule type" value="Genomic_DNA"/>
</dbReference>
<dbReference type="Proteomes" id="UP000093412">
    <property type="component" value="Unassembled WGS sequence"/>
</dbReference>
<reference evidence="2 4" key="2">
    <citation type="submission" date="2016-06" db="EMBL/GenBank/DDBJ databases">
        <title>Genome sequence of Oerskovia enterophila DSM 43852.</title>
        <authorList>
            <person name="Poehlein A."/>
            <person name="Jag V."/>
            <person name="Bengelsdorf F.R."/>
            <person name="Daniel R."/>
            <person name="Duerre P."/>
        </authorList>
    </citation>
    <scope>NUCLEOTIDE SEQUENCE [LARGE SCALE GENOMIC DNA]</scope>
    <source>
        <strain evidence="2 4">DSM 43852</strain>
    </source>
</reference>
<dbReference type="AlphaFoldDB" id="A0A165S1V0"/>
<organism evidence="1 3">
    <name type="scientific">Oerskovia enterophila</name>
    <dbReference type="NCBI Taxonomy" id="43678"/>
    <lineage>
        <taxon>Bacteria</taxon>
        <taxon>Bacillati</taxon>
        <taxon>Actinomycetota</taxon>
        <taxon>Actinomycetes</taxon>
        <taxon>Micrococcales</taxon>
        <taxon>Cellulomonadaceae</taxon>
        <taxon>Oerskovia</taxon>
    </lineage>
</organism>
<sequence>MADLAYILLTVVFFTAVGLVARRHGSSGGSTS</sequence>
<evidence type="ECO:0000313" key="2">
    <source>
        <dbReference type="EMBL" id="OCI31871.1"/>
    </source>
</evidence>
<evidence type="ECO:0000313" key="4">
    <source>
        <dbReference type="Proteomes" id="UP000093412"/>
    </source>
</evidence>
<evidence type="ECO:0000313" key="3">
    <source>
        <dbReference type="Proteomes" id="UP000076447"/>
    </source>
</evidence>
<accession>A0A165S1V0</accession>
<dbReference type="EMBL" id="MAQA01000012">
    <property type="protein sequence ID" value="OCI31871.1"/>
    <property type="molecule type" value="Genomic_DNA"/>
</dbReference>
<name>A0A165S1V0_9CELL</name>
<protein>
    <submittedName>
        <fullName evidence="1">Uncharacterized protein</fullName>
    </submittedName>
</protein>
<evidence type="ECO:0000313" key="1">
    <source>
        <dbReference type="EMBL" id="KZM35434.1"/>
    </source>
</evidence>
<keyword evidence="4" id="KW-1185">Reference proteome</keyword>